<protein>
    <submittedName>
        <fullName evidence="1">Type I-C CRISPR-associated protein Cas8c/Csd1</fullName>
    </submittedName>
</protein>
<dbReference type="AlphaFoldDB" id="A0A4S4C6P7"/>
<dbReference type="CDD" id="cd09757">
    <property type="entry name" value="Cas8c_I-C"/>
    <property type="match status" value="1"/>
</dbReference>
<dbReference type="OrthoDB" id="9778918at2"/>
<evidence type="ECO:0000313" key="2">
    <source>
        <dbReference type="Proteomes" id="UP000310636"/>
    </source>
</evidence>
<dbReference type="Pfam" id="PF09709">
    <property type="entry name" value="Cas_Csd1"/>
    <property type="match status" value="1"/>
</dbReference>
<reference evidence="1 2" key="1">
    <citation type="submission" date="2019-04" db="EMBL/GenBank/DDBJ databases">
        <title>Cohnella sp. nov. isolated from preserved vegetables.</title>
        <authorList>
            <person name="Lin S.-Y."/>
            <person name="Hung M.-H."/>
            <person name="Young C.-C."/>
        </authorList>
    </citation>
    <scope>NUCLEOTIDE SEQUENCE [LARGE SCALE GENOMIC DNA]</scope>
    <source>
        <strain evidence="1 2">CC-MHH1044</strain>
    </source>
</reference>
<dbReference type="Proteomes" id="UP000310636">
    <property type="component" value="Unassembled WGS sequence"/>
</dbReference>
<keyword evidence="2" id="KW-1185">Reference proteome</keyword>
<name>A0A4S4C6P7_9BACL</name>
<gene>
    <name evidence="1" type="primary">cas8c</name>
    <name evidence="1" type="ORF">E6C55_04970</name>
</gene>
<organism evidence="1 2">
    <name type="scientific">Cohnella fermenti</name>
    <dbReference type="NCBI Taxonomy" id="2565925"/>
    <lineage>
        <taxon>Bacteria</taxon>
        <taxon>Bacillati</taxon>
        <taxon>Bacillota</taxon>
        <taxon>Bacilli</taxon>
        <taxon>Bacillales</taxon>
        <taxon>Paenibacillaceae</taxon>
        <taxon>Cohnella</taxon>
    </lineage>
</organism>
<accession>A0A4S4C6P7</accession>
<dbReference type="NCBIfam" id="TIGR01863">
    <property type="entry name" value="cas_Csd1"/>
    <property type="match status" value="1"/>
</dbReference>
<evidence type="ECO:0000313" key="1">
    <source>
        <dbReference type="EMBL" id="THF83513.1"/>
    </source>
</evidence>
<comment type="caution">
    <text evidence="1">The sequence shown here is derived from an EMBL/GenBank/DDBJ whole genome shotgun (WGS) entry which is preliminary data.</text>
</comment>
<dbReference type="EMBL" id="SSOB01000004">
    <property type="protein sequence ID" value="THF83513.1"/>
    <property type="molecule type" value="Genomic_DNA"/>
</dbReference>
<proteinExistence type="predicted"/>
<sequence>MILLGLNEYYDRKLAEGSIAGDGWIEGGIDFLLELDLEGRLCSIADLRERSGNKAISHPFRLPNIGNQALKHSNSGSDANLLWDNAAFVFGLGNKGALKLESMIRTIDQWLGTTNDPGIQAVRRFLQQGLEDRCHFERALSHPEYGEILQEGRVKVTFRVLQTPYQSVVYAPDVAAALERGLNSENFETILGTCLVTGEQNVVVEATHPVIKGVRNTQSSGASIVSFNKDSFNSYSKTQNFNAPIGKTVASRYVKALNALLDNSKQRLIVGDASVVFWAERQHGFENDFAFLFQEPAKDSPDAGTERIKALLESIHTGAYAEDSGTTRFYILGLAPNMARIAIRFWQVGTVAEHAGRIKQYFEDFAIVKPPTEPEFYSVWRILVNLAIQDKTENIPPNLAGQFMNSILEGTPYPITLLQAVLRRIRSDPEKRVKPVRAALIKAYLNRYHRFYSDSTYKEVERELDTNHPSEVYHIGRLFAALEKIQEESSPGLNATIRERFYGSACMTPNIVLPTLLRLKNHHLKKIDRKGRVVTFEGLLGEIMGKIKAFPAHLSLNEQGLFAIGYYHQRQEFFTSKKKEDSDASLQNKTGEED</sequence>
<dbReference type="InterPro" id="IPR010144">
    <property type="entry name" value="CRISPR-assoc_prot_Csd1-typ"/>
</dbReference>